<reference evidence="11 12" key="1">
    <citation type="submission" date="2023-07" db="EMBL/GenBank/DDBJ databases">
        <title>Sequencing the genomes of 1000 actinobacteria strains.</title>
        <authorList>
            <person name="Klenk H.-P."/>
        </authorList>
    </citation>
    <scope>NUCLEOTIDE SEQUENCE [LARGE SCALE GENOMIC DNA]</scope>
    <source>
        <strain evidence="11 12">GD13</strain>
    </source>
</reference>
<feature type="binding site" evidence="7">
    <location>
        <position position="49"/>
    </location>
    <ligand>
        <name>ATP</name>
        <dbReference type="ChEBI" id="CHEBI:30616"/>
    </ligand>
</feature>
<keyword evidence="9" id="KW-1133">Transmembrane helix</keyword>
<dbReference type="PROSITE" id="PS50011">
    <property type="entry name" value="PROTEIN_KINASE_DOM"/>
    <property type="match status" value="1"/>
</dbReference>
<evidence type="ECO:0000259" key="10">
    <source>
        <dbReference type="PROSITE" id="PS50011"/>
    </source>
</evidence>
<evidence type="ECO:0000256" key="5">
    <source>
        <dbReference type="ARBA" id="ARBA00022777"/>
    </source>
</evidence>
<dbReference type="PANTHER" id="PTHR43289:SF6">
    <property type="entry name" value="SERINE_THREONINE-PROTEIN KINASE NEKL-3"/>
    <property type="match status" value="1"/>
</dbReference>
<dbReference type="Gene3D" id="1.10.510.10">
    <property type="entry name" value="Transferase(Phosphotransferase) domain 1"/>
    <property type="match status" value="1"/>
</dbReference>
<dbReference type="EMBL" id="JAUSQM010000001">
    <property type="protein sequence ID" value="MDP9820566.1"/>
    <property type="molecule type" value="Genomic_DNA"/>
</dbReference>
<keyword evidence="12" id="KW-1185">Reference proteome</keyword>
<dbReference type="Pfam" id="PF00069">
    <property type="entry name" value="Pkinase"/>
    <property type="match status" value="1"/>
</dbReference>
<feature type="domain" description="Protein kinase" evidence="10">
    <location>
        <begin position="20"/>
        <end position="271"/>
    </location>
</feature>
<evidence type="ECO:0000256" key="3">
    <source>
        <dbReference type="ARBA" id="ARBA00022679"/>
    </source>
</evidence>
<dbReference type="InterPro" id="IPR017441">
    <property type="entry name" value="Protein_kinase_ATP_BS"/>
</dbReference>
<keyword evidence="9" id="KW-0472">Membrane</keyword>
<dbReference type="PROSITE" id="PS00107">
    <property type="entry name" value="PROTEIN_KINASE_ATP"/>
    <property type="match status" value="1"/>
</dbReference>
<dbReference type="InterPro" id="IPR000719">
    <property type="entry name" value="Prot_kinase_dom"/>
</dbReference>
<dbReference type="Gene3D" id="3.30.200.20">
    <property type="entry name" value="Phosphorylase Kinase, domain 1"/>
    <property type="match status" value="1"/>
</dbReference>
<evidence type="ECO:0000313" key="12">
    <source>
        <dbReference type="Proteomes" id="UP001240447"/>
    </source>
</evidence>
<dbReference type="PANTHER" id="PTHR43289">
    <property type="entry name" value="MITOGEN-ACTIVATED PROTEIN KINASE KINASE KINASE 20-RELATED"/>
    <property type="match status" value="1"/>
</dbReference>
<evidence type="ECO:0000256" key="6">
    <source>
        <dbReference type="ARBA" id="ARBA00022840"/>
    </source>
</evidence>
<organism evidence="11 12">
    <name type="scientific">Nocardioides massiliensis</name>
    <dbReference type="NCBI Taxonomy" id="1325935"/>
    <lineage>
        <taxon>Bacteria</taxon>
        <taxon>Bacillati</taxon>
        <taxon>Actinomycetota</taxon>
        <taxon>Actinomycetes</taxon>
        <taxon>Propionibacteriales</taxon>
        <taxon>Nocardioidaceae</taxon>
        <taxon>Nocardioides</taxon>
    </lineage>
</organism>
<keyword evidence="4 7" id="KW-0547">Nucleotide-binding</keyword>
<proteinExistence type="predicted"/>
<dbReference type="InterPro" id="IPR008271">
    <property type="entry name" value="Ser/Thr_kinase_AS"/>
</dbReference>
<dbReference type="SMART" id="SM00220">
    <property type="entry name" value="S_TKc"/>
    <property type="match status" value="1"/>
</dbReference>
<keyword evidence="6 7" id="KW-0067">ATP-binding</keyword>
<feature type="transmembrane region" description="Helical" evidence="9">
    <location>
        <begin position="330"/>
        <end position="352"/>
    </location>
</feature>
<dbReference type="Proteomes" id="UP001240447">
    <property type="component" value="Unassembled WGS sequence"/>
</dbReference>
<feature type="region of interest" description="Disordered" evidence="8">
    <location>
        <begin position="352"/>
        <end position="393"/>
    </location>
</feature>
<keyword evidence="3" id="KW-0808">Transferase</keyword>
<evidence type="ECO:0000256" key="7">
    <source>
        <dbReference type="PROSITE-ProRule" id="PRU10141"/>
    </source>
</evidence>
<evidence type="ECO:0000256" key="2">
    <source>
        <dbReference type="ARBA" id="ARBA00022527"/>
    </source>
</evidence>
<dbReference type="InterPro" id="IPR011009">
    <property type="entry name" value="Kinase-like_dom_sf"/>
</dbReference>
<dbReference type="SUPFAM" id="SSF56112">
    <property type="entry name" value="Protein kinase-like (PK-like)"/>
    <property type="match status" value="1"/>
</dbReference>
<evidence type="ECO:0000256" key="1">
    <source>
        <dbReference type="ARBA" id="ARBA00012513"/>
    </source>
</evidence>
<keyword evidence="9" id="KW-0812">Transmembrane</keyword>
<dbReference type="GO" id="GO:0004674">
    <property type="term" value="F:protein serine/threonine kinase activity"/>
    <property type="evidence" value="ECO:0007669"/>
    <property type="project" value="UniProtKB-KW"/>
</dbReference>
<evidence type="ECO:0000256" key="9">
    <source>
        <dbReference type="SAM" id="Phobius"/>
    </source>
</evidence>
<accession>A0ABT9NJG6</accession>
<dbReference type="RefSeq" id="WP_068124532.1">
    <property type="nucleotide sequence ID" value="NZ_CCXJ01000739.1"/>
</dbReference>
<sequence>MVQQIDPPHEADDVTLGGRYRVESVLGRGGMADVYRATDVVLDREVAVKVLREPTLDAGERARFVQEARTLARLDHPGLVTVLDAALDEQRPFLVMELVPGTTLREHCAEPCSDTRWVARIGAQVADALAAVHGAGVVHRDVKPGNILVDGDRAWLTDFGIARLLSDVTGHTRTGMTIGTAAYLAPEQLTGDPVTGAADVYALGLVLLEVLTGTRAYSGVPAEAALARLHQPVTVPTDLPAPWRALVAAMTAREAPARPAAPEVADELRALADTGSAETDDLPTATAVLEQQTAVLDPRTVVLTQTPSGPAWPAAATVHRVREWVRRQPALALLAGAGVLVALGGVAVAATAGSGESERTPSATVERDADGLPTNLPAEFREPLGRLHDAVRR</sequence>
<gene>
    <name evidence="11" type="ORF">J2S59_000375</name>
</gene>
<dbReference type="CDD" id="cd14014">
    <property type="entry name" value="STKc_PknB_like"/>
    <property type="match status" value="1"/>
</dbReference>
<dbReference type="PROSITE" id="PS00108">
    <property type="entry name" value="PROTEIN_KINASE_ST"/>
    <property type="match status" value="1"/>
</dbReference>
<name>A0ABT9NJG6_9ACTN</name>
<evidence type="ECO:0000256" key="8">
    <source>
        <dbReference type="SAM" id="MobiDB-lite"/>
    </source>
</evidence>
<keyword evidence="2 11" id="KW-0723">Serine/threonine-protein kinase</keyword>
<comment type="caution">
    <text evidence="11">The sequence shown here is derived from an EMBL/GenBank/DDBJ whole genome shotgun (WGS) entry which is preliminary data.</text>
</comment>
<dbReference type="EC" id="2.7.11.1" evidence="1"/>
<protein>
    <recommendedName>
        <fullName evidence="1">non-specific serine/threonine protein kinase</fullName>
        <ecNumber evidence="1">2.7.11.1</ecNumber>
    </recommendedName>
</protein>
<keyword evidence="5 11" id="KW-0418">Kinase</keyword>
<evidence type="ECO:0000313" key="11">
    <source>
        <dbReference type="EMBL" id="MDP9820566.1"/>
    </source>
</evidence>
<evidence type="ECO:0000256" key="4">
    <source>
        <dbReference type="ARBA" id="ARBA00022741"/>
    </source>
</evidence>
<feature type="compositionally biased region" description="Basic and acidic residues" evidence="8">
    <location>
        <begin position="379"/>
        <end position="393"/>
    </location>
</feature>